<dbReference type="PANTHER" id="PTHR43056:SF5">
    <property type="entry name" value="PEPTIDASE S9 PROLYL OLIGOPEPTIDASE CATALYTIC DOMAIN-CONTAINING PROTEIN"/>
    <property type="match status" value="1"/>
</dbReference>
<dbReference type="InterPro" id="IPR011042">
    <property type="entry name" value="6-blade_b-propeller_TolB-like"/>
</dbReference>
<reference evidence="3" key="1">
    <citation type="journal article" date="2019" name="Int. J. Syst. Evol. Microbiol.">
        <title>The Global Catalogue of Microorganisms (GCM) 10K type strain sequencing project: providing services to taxonomists for standard genome sequencing and annotation.</title>
        <authorList>
            <consortium name="The Broad Institute Genomics Platform"/>
            <consortium name="The Broad Institute Genome Sequencing Center for Infectious Disease"/>
            <person name="Wu L."/>
            <person name="Ma J."/>
        </authorList>
    </citation>
    <scope>NUCLEOTIDE SEQUENCE [LARGE SCALE GENOMIC DNA]</scope>
    <source>
        <strain evidence="3">CGMCC 4.7241</strain>
    </source>
</reference>
<dbReference type="RefSeq" id="WP_205117771.1">
    <property type="nucleotide sequence ID" value="NZ_JAFBCM010000001.1"/>
</dbReference>
<dbReference type="PANTHER" id="PTHR43056">
    <property type="entry name" value="PEPTIDASE S9 PROLYL OLIGOPEPTIDASE"/>
    <property type="match status" value="1"/>
</dbReference>
<dbReference type="Gene3D" id="3.40.50.1820">
    <property type="entry name" value="alpha/beta hydrolase"/>
    <property type="match status" value="1"/>
</dbReference>
<evidence type="ECO:0000313" key="3">
    <source>
        <dbReference type="Proteomes" id="UP001595699"/>
    </source>
</evidence>
<dbReference type="InterPro" id="IPR001375">
    <property type="entry name" value="Peptidase_S9_cat"/>
</dbReference>
<dbReference type="SUPFAM" id="SSF82171">
    <property type="entry name" value="DPP6 N-terminal domain-like"/>
    <property type="match status" value="1"/>
</dbReference>
<dbReference type="InterPro" id="IPR029058">
    <property type="entry name" value="AB_hydrolase_fold"/>
</dbReference>
<gene>
    <name evidence="2" type="ORF">ACFOUW_21430</name>
</gene>
<accession>A0ABV7YF28</accession>
<dbReference type="EMBL" id="JBHRZH010000018">
    <property type="protein sequence ID" value="MFC3763414.1"/>
    <property type="molecule type" value="Genomic_DNA"/>
</dbReference>
<evidence type="ECO:0000313" key="2">
    <source>
        <dbReference type="EMBL" id="MFC3763414.1"/>
    </source>
</evidence>
<dbReference type="Pfam" id="PF00326">
    <property type="entry name" value="Peptidase_S9"/>
    <property type="match status" value="1"/>
</dbReference>
<dbReference type="Gene3D" id="2.120.10.30">
    <property type="entry name" value="TolB, C-terminal domain"/>
    <property type="match status" value="1"/>
</dbReference>
<name>A0ABV7YF28_9ACTN</name>
<dbReference type="Proteomes" id="UP001595699">
    <property type="component" value="Unassembled WGS sequence"/>
</dbReference>
<keyword evidence="3" id="KW-1185">Reference proteome</keyword>
<protein>
    <submittedName>
        <fullName evidence="2">S9 family peptidase</fullName>
    </submittedName>
</protein>
<dbReference type="SUPFAM" id="SSF53474">
    <property type="entry name" value="alpha/beta-Hydrolases"/>
    <property type="match status" value="1"/>
</dbReference>
<dbReference type="InterPro" id="IPR050585">
    <property type="entry name" value="Xaa-Pro_dipeptidyl-ppase/CocE"/>
</dbReference>
<feature type="domain" description="Peptidase S9 prolyl oligopeptidase catalytic" evidence="1">
    <location>
        <begin position="430"/>
        <end position="636"/>
    </location>
</feature>
<proteinExistence type="predicted"/>
<comment type="caution">
    <text evidence="2">The sequence shown here is derived from an EMBL/GenBank/DDBJ whole genome shotgun (WGS) entry which is preliminary data.</text>
</comment>
<sequence length="649" mass="70520">MSAQNTAPYGEWISPIEAASLTRGGRAFGFPTFAGDELWWTEARPDESGRSVVVRRRADGERVDLIPQPWNARSRVHEYGGVSYVPLPDGALAFVEFTDQRLYRVDPGEDPVPLTPESGAKLRFAELQLSPDQAEILCIHERHSAGDLERAIVAVPLDGSAANDASAIRELVSGSRFLSNPRVSPDGTKLSWLAWDHPNMPWDGTELRIGAIENGRVDSWDVVLGGPAEAVYQPEWASNDELYVVTDRSGFWNLYRLEPGNDPEPLHPVEEEFAQPLWLLGMRTYGVLPDGRIAAVHGLGVQRIGILDPATGALDDLDLPFSGFEVMVDISGSRFAALAYRPDRPTSLIVVDLATGAHEVVREAYEADVVPDATYLPVAESTTLRPAGGREVHVHIYPPRNPDFQAPDGELPPYAVFVHGGPTAMQHAKYDLSIAYLTSRGIGVLDVNYGGSSGYGRAYRERLNKQWGVVDVEDSVAAAQALVERGDADPARLTIRGGSAGGWTALCAAVATETFAAANSLFGPADLRSFAATTHDFEARYLDGLIGSQPEDAAIYDERSPITHVAKTSCPVLILQGEEDRVVPKEQSQLFADALRDLGIRHALIMFPGEQHGFRKTESIIAATEAELSFYGQVLGFTPPGVRPIDITP</sequence>
<evidence type="ECO:0000259" key="1">
    <source>
        <dbReference type="Pfam" id="PF00326"/>
    </source>
</evidence>
<organism evidence="2 3">
    <name type="scientific">Tenggerimyces flavus</name>
    <dbReference type="NCBI Taxonomy" id="1708749"/>
    <lineage>
        <taxon>Bacteria</taxon>
        <taxon>Bacillati</taxon>
        <taxon>Actinomycetota</taxon>
        <taxon>Actinomycetes</taxon>
        <taxon>Propionibacteriales</taxon>
        <taxon>Nocardioidaceae</taxon>
        <taxon>Tenggerimyces</taxon>
    </lineage>
</organism>